<evidence type="ECO:0000256" key="1">
    <source>
        <dbReference type="SAM" id="Phobius"/>
    </source>
</evidence>
<proteinExistence type="predicted"/>
<keyword evidence="1" id="KW-0472">Membrane</keyword>
<protein>
    <submittedName>
        <fullName evidence="2">Uncharacterized protein</fullName>
    </submittedName>
</protein>
<evidence type="ECO:0000313" key="3">
    <source>
        <dbReference type="Proteomes" id="UP000010866"/>
    </source>
</evidence>
<dbReference type="KEGG" id="mhz:Metho_0125"/>
<dbReference type="EMBL" id="CP003362">
    <property type="protein sequence ID" value="AGB48413.1"/>
    <property type="molecule type" value="Genomic_DNA"/>
</dbReference>
<dbReference type="Proteomes" id="UP000010866">
    <property type="component" value="Chromosome"/>
</dbReference>
<name>L0KWG6_METHD</name>
<keyword evidence="1" id="KW-1133">Transmembrane helix</keyword>
<organism evidence="2 3">
    <name type="scientific">Methanomethylovorans hollandica (strain DSM 15978 / NBRC 107637 / DMS1)</name>
    <dbReference type="NCBI Taxonomy" id="867904"/>
    <lineage>
        <taxon>Archaea</taxon>
        <taxon>Methanobacteriati</taxon>
        <taxon>Methanobacteriota</taxon>
        <taxon>Stenosarchaea group</taxon>
        <taxon>Methanomicrobia</taxon>
        <taxon>Methanosarcinales</taxon>
        <taxon>Methanosarcinaceae</taxon>
        <taxon>Methanomethylovorans</taxon>
    </lineage>
</organism>
<gene>
    <name evidence="2" type="ordered locus">Metho_0125</name>
</gene>
<feature type="transmembrane region" description="Helical" evidence="1">
    <location>
        <begin position="215"/>
        <end position="235"/>
    </location>
</feature>
<keyword evidence="3" id="KW-1185">Reference proteome</keyword>
<dbReference type="HOGENOM" id="CLU_1163799_0_0_2"/>
<evidence type="ECO:0000313" key="2">
    <source>
        <dbReference type="EMBL" id="AGB48413.1"/>
    </source>
</evidence>
<dbReference type="STRING" id="867904.Metho_0125"/>
<accession>L0KWG6</accession>
<reference evidence="3" key="1">
    <citation type="submission" date="2012-02" db="EMBL/GenBank/DDBJ databases">
        <title>Complete sequence of chromosome of Methanomethylovorans hollandica DSM 15978.</title>
        <authorList>
            <person name="Lucas S."/>
            <person name="Copeland A."/>
            <person name="Lapidus A."/>
            <person name="Glavina del Rio T."/>
            <person name="Dalin E."/>
            <person name="Tice H."/>
            <person name="Bruce D."/>
            <person name="Goodwin L."/>
            <person name="Pitluck S."/>
            <person name="Peters L."/>
            <person name="Mikhailova N."/>
            <person name="Held B."/>
            <person name="Kyrpides N."/>
            <person name="Mavromatis K."/>
            <person name="Ivanova N."/>
            <person name="Brettin T."/>
            <person name="Detter J.C."/>
            <person name="Han C."/>
            <person name="Larimer F."/>
            <person name="Land M."/>
            <person name="Hauser L."/>
            <person name="Markowitz V."/>
            <person name="Cheng J.-F."/>
            <person name="Hugenholtz P."/>
            <person name="Woyke T."/>
            <person name="Wu D."/>
            <person name="Spring S."/>
            <person name="Schroeder M."/>
            <person name="Brambilla E."/>
            <person name="Klenk H.-P."/>
            <person name="Eisen J.A."/>
        </authorList>
    </citation>
    <scope>NUCLEOTIDE SEQUENCE [LARGE SCALE GENOMIC DNA]</scope>
    <source>
        <strain evidence="3">DSM 15978 / NBRC 107637 / DMS1</strain>
    </source>
</reference>
<dbReference type="AlphaFoldDB" id="L0KWG6"/>
<sequence length="238" mass="26044">MFLLAVSLSIGIISGGITSDVRNTIFELELVSLSEIVKNPASYDSTMAYRKISVVGNVSVMDKHLIAISQDGYELKVDRTNDKLFSGFNMGDGIKITGQFLYDSMGTSIFYPKYVLHYPTVYMADVNISGIISDPSCFNGKYVTVTGNITDIRSTMGEYIINLASLDDGQNLRVSYLGSTEVKAGDIVSVTGLVNGATLYSEQMGKHSPLSISTFIPGFTFLWTLLIIGLLVIYIKYE</sequence>
<keyword evidence="1" id="KW-0812">Transmembrane</keyword>